<organism evidence="2">
    <name type="scientific">Thermoleptolyngbya oregonensis NK1-22</name>
    <dbReference type="NCBI Taxonomy" id="2547457"/>
    <lineage>
        <taxon>Bacteria</taxon>
        <taxon>Bacillati</taxon>
        <taxon>Cyanobacteriota</taxon>
        <taxon>Cyanophyceae</taxon>
        <taxon>Oculatellales</taxon>
        <taxon>Oculatellaceae</taxon>
        <taxon>Thermoleptolyngbya</taxon>
    </lineage>
</organism>
<dbReference type="RefSeq" id="WP_316789535.1">
    <property type="nucleotide sequence ID" value="NZ_CP053540.1"/>
</dbReference>
<dbReference type="EMBL" id="CP053540">
    <property type="protein sequence ID" value="WOB45503.1"/>
    <property type="molecule type" value="Genomic_DNA"/>
</dbReference>
<feature type="region of interest" description="Disordered" evidence="1">
    <location>
        <begin position="480"/>
        <end position="509"/>
    </location>
</feature>
<dbReference type="KEGG" id="tog:HNI00_21980"/>
<dbReference type="AlphaFoldDB" id="A0AA96YD48"/>
<gene>
    <name evidence="2" type="ORF">HNI00_21980</name>
</gene>
<evidence type="ECO:0000256" key="1">
    <source>
        <dbReference type="SAM" id="MobiDB-lite"/>
    </source>
</evidence>
<evidence type="ECO:0000313" key="2">
    <source>
        <dbReference type="EMBL" id="WOB45503.1"/>
    </source>
</evidence>
<accession>A0AA96YD48</accession>
<protein>
    <submittedName>
        <fullName evidence="2">Uncharacterized protein</fullName>
    </submittedName>
</protein>
<proteinExistence type="predicted"/>
<reference evidence="2" key="1">
    <citation type="submission" date="2020-05" db="EMBL/GenBank/DDBJ databases">
        <authorList>
            <person name="Zhu T."/>
            <person name="Keshari N."/>
            <person name="Lu X."/>
        </authorList>
    </citation>
    <scope>NUCLEOTIDE SEQUENCE</scope>
    <source>
        <strain evidence="2">NK1-22</strain>
    </source>
</reference>
<name>A0AA96YD48_9CYAN</name>
<sequence>MRRILMAVGVGLVAMAPVPVMAQLRLPNIPGLPGGVPIPPVPGLGELMGDRPPVSTSLEDAKTELALLDTYNPQRVAPASQLRRGEHGSFVVVPGVYEYEAQSYCLHAGTHGPGQGDGYLYAPLLGKRETIVRRVLQNSVAHPDIPQRDIQLLLWAILSRTRFNDLSSDLQAAGRRLLTREDINDLNGGALGNIPPEVQRRIFAELPPAVRQVVQAEANLRSLLTRGNASYAEMERIAVLVGEVGMGEGSREVPAGRWSMHPSGLFVRYNPSGYSRTKVQFALPDRYTITRDTLGRITSVTDSQGYRSEVVYDDRIAPRPHPTDPQLVAYAFQSVRLTRPNPTNRAQTEQFEVQNQGWAFTHAPRRAASNPVTLAAALPLPGFFTAQGDRYWDWARRGREAYDQQQAVRDYWERVDRATRDRSAQDIDDLTDLGHYRDGVEAATTGSTGDRVGWIADHHERQRGALLYAICVLEERCEPGSSRTYDPSGDVAVPGNTSRQRLGQSARGF</sequence>